<name>A0A833J3J5_9HYPH</name>
<protein>
    <recommendedName>
        <fullName evidence="4">AAA+ ATPase domain-containing protein</fullName>
    </recommendedName>
</protein>
<dbReference type="AlphaFoldDB" id="A0A833J3J5"/>
<keyword evidence="1" id="KW-0067">ATP-binding</keyword>
<dbReference type="InterPro" id="IPR003593">
    <property type="entry name" value="AAA+_ATPase"/>
</dbReference>
<feature type="coiled-coil region" evidence="2">
    <location>
        <begin position="585"/>
        <end position="612"/>
    </location>
</feature>
<dbReference type="Gene3D" id="3.40.50.300">
    <property type="entry name" value="P-loop containing nucleotide triphosphate hydrolases"/>
    <property type="match status" value="1"/>
</dbReference>
<dbReference type="PROSITE" id="PS00674">
    <property type="entry name" value="AAA"/>
    <property type="match status" value="1"/>
</dbReference>
<evidence type="ECO:0000313" key="6">
    <source>
        <dbReference type="Proteomes" id="UP000469949"/>
    </source>
</evidence>
<dbReference type="SUPFAM" id="SSF52540">
    <property type="entry name" value="P-loop containing nucleoside triphosphate hydrolases"/>
    <property type="match status" value="1"/>
</dbReference>
<dbReference type="GO" id="GO:0004176">
    <property type="term" value="F:ATP-dependent peptidase activity"/>
    <property type="evidence" value="ECO:0007669"/>
    <property type="project" value="InterPro"/>
</dbReference>
<dbReference type="PANTHER" id="PTHR23076">
    <property type="entry name" value="METALLOPROTEASE M41 FTSH"/>
    <property type="match status" value="1"/>
</dbReference>
<dbReference type="SMART" id="SM00382">
    <property type="entry name" value="AAA"/>
    <property type="match status" value="1"/>
</dbReference>
<dbReference type="InterPro" id="IPR000642">
    <property type="entry name" value="Peptidase_M41"/>
</dbReference>
<reference evidence="5 6" key="1">
    <citation type="submission" date="2019-10" db="EMBL/GenBank/DDBJ databases">
        <title>Draft Genome Sequence of the Caffeine Degrading Methylotroph Methylorubrum populi PINKEL.</title>
        <authorList>
            <person name="Dawson S.C."/>
            <person name="Zhang X."/>
            <person name="Wright M.E."/>
            <person name="Sharma G."/>
            <person name="Langner J.T."/>
            <person name="Ditty J.L."/>
            <person name="Subuyuj G.A."/>
        </authorList>
    </citation>
    <scope>NUCLEOTIDE SEQUENCE [LARGE SCALE GENOMIC DNA]</scope>
    <source>
        <strain evidence="5 6">Pinkel</strain>
    </source>
</reference>
<dbReference type="EMBL" id="WEKV01000014">
    <property type="protein sequence ID" value="KAB7783905.1"/>
    <property type="molecule type" value="Genomic_DNA"/>
</dbReference>
<evidence type="ECO:0000256" key="3">
    <source>
        <dbReference type="SAM" id="MobiDB-lite"/>
    </source>
</evidence>
<dbReference type="GO" id="GO:0030163">
    <property type="term" value="P:protein catabolic process"/>
    <property type="evidence" value="ECO:0007669"/>
    <property type="project" value="TreeGrafter"/>
</dbReference>
<dbReference type="Pfam" id="PF01434">
    <property type="entry name" value="Peptidase_M41"/>
    <property type="match status" value="1"/>
</dbReference>
<dbReference type="Gene3D" id="1.10.8.60">
    <property type="match status" value="1"/>
</dbReference>
<feature type="compositionally biased region" description="Basic and acidic residues" evidence="3">
    <location>
        <begin position="434"/>
        <end position="444"/>
    </location>
</feature>
<evidence type="ECO:0000313" key="5">
    <source>
        <dbReference type="EMBL" id="KAB7783905.1"/>
    </source>
</evidence>
<dbReference type="GO" id="GO:0005524">
    <property type="term" value="F:ATP binding"/>
    <property type="evidence" value="ECO:0007669"/>
    <property type="project" value="UniProtKB-KW"/>
</dbReference>
<dbReference type="GO" id="GO:0016887">
    <property type="term" value="F:ATP hydrolysis activity"/>
    <property type="evidence" value="ECO:0007669"/>
    <property type="project" value="InterPro"/>
</dbReference>
<dbReference type="SUPFAM" id="SSF140990">
    <property type="entry name" value="FtsH protease domain-like"/>
    <property type="match status" value="1"/>
</dbReference>
<dbReference type="GO" id="GO:0004222">
    <property type="term" value="F:metalloendopeptidase activity"/>
    <property type="evidence" value="ECO:0007669"/>
    <property type="project" value="InterPro"/>
</dbReference>
<dbReference type="InterPro" id="IPR003960">
    <property type="entry name" value="ATPase_AAA_CS"/>
</dbReference>
<evidence type="ECO:0000256" key="1">
    <source>
        <dbReference type="RuleBase" id="RU003651"/>
    </source>
</evidence>
<gene>
    <name evidence="5" type="ORF">F8B43_3828</name>
</gene>
<dbReference type="GO" id="GO:0005886">
    <property type="term" value="C:plasma membrane"/>
    <property type="evidence" value="ECO:0007669"/>
    <property type="project" value="TreeGrafter"/>
</dbReference>
<dbReference type="PANTHER" id="PTHR23076:SF97">
    <property type="entry name" value="ATP-DEPENDENT ZINC METALLOPROTEASE YME1L1"/>
    <property type="match status" value="1"/>
</dbReference>
<feature type="region of interest" description="Disordered" evidence="3">
    <location>
        <begin position="434"/>
        <end position="458"/>
    </location>
</feature>
<sequence>MSENDLAFFRDDLGDEESVSTARGNECRPAVDTLAAFALDAVLPPSLRRRISAPGPFALVVEVPAADWVEPVARACGALARWQVTFTRSGSSRVEDRPDRGNDRVAEALGREGRVLGVSQSPGRLLPSTLVAGADAHLRLGRPSNGVVSRVIRDAVGGRTRPMPAQVAAGLGYWEICAAIRGTARASVERLVAMGAAKNRTEPGVDEPPPFRSMVGYGAAHTWGLRLLDDIDAWRRDEVEFHRIDRAVVLGSAPGLGKTTYVRALAKAARMETVFSPVSAWFAQSSYLDGVIRQIDAAFDEAMSRAPAIIFLDEIDSLPGRQSLDSRAKDWWNTIITHVLLTIDRVMNDADSRICIIGATNFPERLDAALVRPGRLNRVIRILPPTAAELAEIARQHLGAELPGLDLGPFGEIALGATGAQVAGWVKDARTAARAEGRPMRTEDLYGAAAPPDGRSKREKTRTSIHEAGHAVGFEILRAGHVHQVDIIPRGDCGGATSIAPRQTRAPLREDMERLAIAILCGRASELVFLGEACGGSGGTDDSDLARATTLVAGIHGSFGLGAGLAYLGTMDEVARGLRSDDALRATVDADLARLQAEARQLVERYATVVQAVAEGLLERRVVSGDELRGLIQAATAGERR</sequence>
<dbReference type="Proteomes" id="UP000469949">
    <property type="component" value="Unassembled WGS sequence"/>
</dbReference>
<dbReference type="InterPro" id="IPR003959">
    <property type="entry name" value="ATPase_AAA_core"/>
</dbReference>
<comment type="similarity">
    <text evidence="1">Belongs to the AAA ATPase family.</text>
</comment>
<keyword evidence="1" id="KW-0547">Nucleotide-binding</keyword>
<keyword evidence="2" id="KW-0175">Coiled coil</keyword>
<accession>A0A833J3J5</accession>
<dbReference type="GO" id="GO:0006508">
    <property type="term" value="P:proteolysis"/>
    <property type="evidence" value="ECO:0007669"/>
    <property type="project" value="InterPro"/>
</dbReference>
<dbReference type="InterPro" id="IPR037219">
    <property type="entry name" value="Peptidase_M41-like"/>
</dbReference>
<evidence type="ECO:0000259" key="4">
    <source>
        <dbReference type="SMART" id="SM00382"/>
    </source>
</evidence>
<evidence type="ECO:0000256" key="2">
    <source>
        <dbReference type="SAM" id="Coils"/>
    </source>
</evidence>
<feature type="domain" description="AAA+ ATPase" evidence="4">
    <location>
        <begin position="244"/>
        <end position="386"/>
    </location>
</feature>
<dbReference type="Gene3D" id="1.20.58.760">
    <property type="entry name" value="Peptidase M41"/>
    <property type="match status" value="1"/>
</dbReference>
<organism evidence="5 6">
    <name type="scientific">Methylorubrum populi</name>
    <dbReference type="NCBI Taxonomy" id="223967"/>
    <lineage>
        <taxon>Bacteria</taxon>
        <taxon>Pseudomonadati</taxon>
        <taxon>Pseudomonadota</taxon>
        <taxon>Alphaproteobacteria</taxon>
        <taxon>Hyphomicrobiales</taxon>
        <taxon>Methylobacteriaceae</taxon>
        <taxon>Methylorubrum</taxon>
    </lineage>
</organism>
<dbReference type="InterPro" id="IPR027417">
    <property type="entry name" value="P-loop_NTPase"/>
</dbReference>
<proteinExistence type="inferred from homology"/>
<dbReference type="Pfam" id="PF00004">
    <property type="entry name" value="AAA"/>
    <property type="match status" value="1"/>
</dbReference>
<comment type="caution">
    <text evidence="5">The sequence shown here is derived from an EMBL/GenBank/DDBJ whole genome shotgun (WGS) entry which is preliminary data.</text>
</comment>
<dbReference type="CDD" id="cd19481">
    <property type="entry name" value="RecA-like_protease"/>
    <property type="match status" value="1"/>
</dbReference>